<dbReference type="EMBL" id="OKRB01000157">
    <property type="protein sequence ID" value="SPE32130.1"/>
    <property type="molecule type" value="Genomic_DNA"/>
</dbReference>
<evidence type="ECO:0000256" key="1">
    <source>
        <dbReference type="SAM" id="MobiDB-lite"/>
    </source>
</evidence>
<evidence type="ECO:0000313" key="3">
    <source>
        <dbReference type="Proteomes" id="UP000239735"/>
    </source>
</evidence>
<sequence length="39" mass="4304">MASLLDQVNSSGVRNGTGSPVDDKRRIVFWKNASVRQIT</sequence>
<protein>
    <submittedName>
        <fullName evidence="2">Uncharacterized protein</fullName>
    </submittedName>
</protein>
<accession>A0A2N9M9J0</accession>
<reference evidence="3" key="1">
    <citation type="submission" date="2018-02" db="EMBL/GenBank/DDBJ databases">
        <authorList>
            <person name="Hausmann B."/>
        </authorList>
    </citation>
    <scope>NUCLEOTIDE SEQUENCE [LARGE SCALE GENOMIC DNA]</scope>
    <source>
        <strain evidence="3">Peat soil MAG SbA5</strain>
    </source>
</reference>
<feature type="compositionally biased region" description="Polar residues" evidence="1">
    <location>
        <begin position="1"/>
        <end position="18"/>
    </location>
</feature>
<gene>
    <name evidence="2" type="ORF">SBA5_940003</name>
</gene>
<dbReference type="AlphaFoldDB" id="A0A2N9M9J0"/>
<organism evidence="2 3">
    <name type="scientific">Candidatus Sulfuritelmatomonas gaucii</name>
    <dbReference type="NCBI Taxonomy" id="2043161"/>
    <lineage>
        <taxon>Bacteria</taxon>
        <taxon>Pseudomonadati</taxon>
        <taxon>Acidobacteriota</taxon>
        <taxon>Terriglobia</taxon>
        <taxon>Terriglobales</taxon>
        <taxon>Acidobacteriaceae</taxon>
        <taxon>Candidatus Sulfuritelmatomonas</taxon>
    </lineage>
</organism>
<evidence type="ECO:0000313" key="2">
    <source>
        <dbReference type="EMBL" id="SPE32130.1"/>
    </source>
</evidence>
<proteinExistence type="predicted"/>
<dbReference type="Proteomes" id="UP000239735">
    <property type="component" value="Unassembled WGS sequence"/>
</dbReference>
<name>A0A2N9M9J0_9BACT</name>
<feature type="region of interest" description="Disordered" evidence="1">
    <location>
        <begin position="1"/>
        <end position="22"/>
    </location>
</feature>